<dbReference type="InterPro" id="IPR000120">
    <property type="entry name" value="Amidase"/>
</dbReference>
<dbReference type="Proteomes" id="UP000191686">
    <property type="component" value="Unassembled WGS sequence"/>
</dbReference>
<evidence type="ECO:0000313" key="6">
    <source>
        <dbReference type="Proteomes" id="UP000191686"/>
    </source>
</evidence>
<dbReference type="InterPro" id="IPR036928">
    <property type="entry name" value="AS_sf"/>
</dbReference>
<comment type="similarity">
    <text evidence="1">Belongs to the amidase family.</text>
</comment>
<reference evidence="3" key="5">
    <citation type="submission" date="2021-09" db="EMBL/GenBank/DDBJ databases">
        <authorList>
            <person name="Saroha T."/>
            <person name="Patil P."/>
            <person name="Gautam D.V."/>
            <person name="Patil D.P.B."/>
        </authorList>
    </citation>
    <scope>NUCLEOTIDE SEQUENCE</scope>
    <source>
        <strain evidence="3">BC-19</strain>
    </source>
</reference>
<dbReference type="Gene3D" id="3.90.1300.10">
    <property type="entry name" value="Amidase signature (AS) domain"/>
    <property type="match status" value="1"/>
</dbReference>
<accession>A0A1V6L709</accession>
<dbReference type="OrthoDB" id="9811471at2"/>
<evidence type="ECO:0000259" key="2">
    <source>
        <dbReference type="Pfam" id="PF01425"/>
    </source>
</evidence>
<dbReference type="InterPro" id="IPR020556">
    <property type="entry name" value="Amidase_CS"/>
</dbReference>
<reference evidence="3" key="1">
    <citation type="submission" date="2015-02" db="EMBL/GenBank/DDBJ databases">
        <authorList>
            <person name="Patil P.P."/>
            <person name="Midha S."/>
            <person name="Mali S."/>
            <person name="Gautam V."/>
            <person name="Dash L."/>
            <person name="Kumar S."/>
            <person name="Shastri J."/>
            <person name="Singhal L."/>
            <person name="Patil P.B."/>
        </authorList>
    </citation>
    <scope>NUCLEOTIDE SEQUENCE</scope>
    <source>
        <strain evidence="3">BC-19</strain>
    </source>
</reference>
<dbReference type="InterPro" id="IPR023631">
    <property type="entry name" value="Amidase_dom"/>
</dbReference>
<evidence type="ECO:0000313" key="3">
    <source>
        <dbReference type="EMBL" id="MCW3717497.1"/>
    </source>
</evidence>
<dbReference type="PROSITE" id="PS00571">
    <property type="entry name" value="AMIDASES"/>
    <property type="match status" value="1"/>
</dbReference>
<evidence type="ECO:0000313" key="4">
    <source>
        <dbReference type="EMBL" id="ONU87764.1"/>
    </source>
</evidence>
<dbReference type="SUPFAM" id="SSF75304">
    <property type="entry name" value="Amidase signature (AS) enzymes"/>
    <property type="match status" value="1"/>
</dbReference>
<sequence>MNIEEYVRYDATGLAAEIRAGHVSADEAMQAAKAAAARVNPEINAIIETFDQPLEYAADGPFAGVPFLIKDLVLHAGGVANDGGSRLLAGRYVPPADSELMARFKRAGFATFGRTTTPELGFNATTESLLHGPTRNPWNPAYSAGGSSGGSAAAVAAGIVPAAHANDGGGSIRVPAAACGLVGLKPSRGRTPVGPDYNLPLFGLGIEFAVTRTVRDSAAMLDAVEGPETGAMFDIARPHERYADAIRTPARRLRVALATRMPGAGVTHPDCVAAAEQVARTLEQLGHDVDVAVPAYDAEALASASCTAWTAFLASAALGAADALGRSYDPREVEACTHACIEHGRRLSGLDLQRMLMQFNVLSRDVGGFFGGYDVLVTPVTRMPTVELGHLDQNDATLDARGWCDKLFDYCPFTGLFNITGTPAISLPAGWSGDRPVGVQLAGPMGSEAVLLQVAATLEQTLGWHTRRPRVHAAGG</sequence>
<dbReference type="EMBL" id="JYMX02000080">
    <property type="protein sequence ID" value="MCW3717497.1"/>
    <property type="molecule type" value="Genomic_DNA"/>
</dbReference>
<evidence type="ECO:0000313" key="5">
    <source>
        <dbReference type="Proteomes" id="UP000188543"/>
    </source>
</evidence>
<dbReference type="PANTHER" id="PTHR11895">
    <property type="entry name" value="TRANSAMIDASE"/>
    <property type="match status" value="1"/>
</dbReference>
<dbReference type="PANTHER" id="PTHR11895:SF7">
    <property type="entry name" value="GLUTAMYL-TRNA(GLN) AMIDOTRANSFERASE SUBUNIT A, MITOCHONDRIAL"/>
    <property type="match status" value="1"/>
</dbReference>
<dbReference type="GO" id="GO:0003824">
    <property type="term" value="F:catalytic activity"/>
    <property type="evidence" value="ECO:0007669"/>
    <property type="project" value="InterPro"/>
</dbReference>
<reference evidence="3 6" key="4">
    <citation type="journal article" date="2017" name="Front. Microbiol.">
        <title>Genomics Reveals a Unique Clone of Burkholderia cenocepacia Harboring an Actively Excising Novel Genomic Island.</title>
        <authorList>
            <person name="Patil P.P."/>
            <person name="Mali S."/>
            <person name="Midha S."/>
            <person name="Gautam V."/>
            <person name="Dash L."/>
            <person name="Kumar S."/>
            <person name="Shastri J."/>
            <person name="Singhal L."/>
            <person name="Patil P.B."/>
        </authorList>
    </citation>
    <scope>NUCLEOTIDE SEQUENCE [LARGE SCALE GENOMIC DNA]</scope>
    <source>
        <strain evidence="3 6">BC-19</strain>
    </source>
</reference>
<dbReference type="Pfam" id="PF01425">
    <property type="entry name" value="Amidase"/>
    <property type="match status" value="1"/>
</dbReference>
<dbReference type="Proteomes" id="UP000188543">
    <property type="component" value="Unassembled WGS sequence"/>
</dbReference>
<organism evidence="4 5">
    <name type="scientific">Burkholderia cenocepacia</name>
    <dbReference type="NCBI Taxonomy" id="95486"/>
    <lineage>
        <taxon>Bacteria</taxon>
        <taxon>Pseudomonadati</taxon>
        <taxon>Pseudomonadota</taxon>
        <taxon>Betaproteobacteria</taxon>
        <taxon>Burkholderiales</taxon>
        <taxon>Burkholderiaceae</taxon>
        <taxon>Burkholderia</taxon>
        <taxon>Burkholderia cepacia complex</taxon>
    </lineage>
</organism>
<dbReference type="EMBL" id="MUTJ01000039">
    <property type="protein sequence ID" value="ONU87764.1"/>
    <property type="molecule type" value="Genomic_DNA"/>
</dbReference>
<gene>
    <name evidence="4" type="ORF">A8E72_11555</name>
    <name evidence="3" type="ORF">UE95_040175</name>
</gene>
<proteinExistence type="inferred from homology"/>
<feature type="domain" description="Amidase" evidence="2">
    <location>
        <begin position="25"/>
        <end position="452"/>
    </location>
</feature>
<dbReference type="RefSeq" id="WP_034202333.1">
    <property type="nucleotide sequence ID" value="NZ_CADETK010000020.1"/>
</dbReference>
<comment type="caution">
    <text evidence="4">The sequence shown here is derived from an EMBL/GenBank/DDBJ whole genome shotgun (WGS) entry which is preliminary data.</text>
</comment>
<dbReference type="AlphaFoldDB" id="A0A1V6L709"/>
<reference evidence="3 6" key="3">
    <citation type="journal article" date="2017" name="Front. Microbiol.">
        <title>Genomics reveals a unique clone of Burkholderia cenocepacia harbouring an actively excising novel genomic island.</title>
        <authorList>
            <person name="Patil P."/>
            <person name="Mali S."/>
            <person name="Midha S."/>
            <person name="Gautam V."/>
            <person name="Dash L."/>
            <person name="Kumar S."/>
            <person name="Shastri J."/>
            <person name="Singhal L."/>
            <person name="Patil P.B."/>
        </authorList>
    </citation>
    <scope>NUCLEOTIDE SEQUENCE [LARGE SCALE GENOMIC DNA]</scope>
    <source>
        <strain evidence="3 6">BC-19</strain>
    </source>
</reference>
<evidence type="ECO:0000256" key="1">
    <source>
        <dbReference type="ARBA" id="ARBA00009199"/>
    </source>
</evidence>
<name>A0A1V6L709_9BURK</name>
<reference evidence="4 5" key="2">
    <citation type="submission" date="2016-08" db="EMBL/GenBank/DDBJ databases">
        <authorList>
            <person name="Seilhamer J.J."/>
        </authorList>
    </citation>
    <scope>NUCLEOTIDE SEQUENCE [LARGE SCALE GENOMIC DNA]</scope>
    <source>
        <strain evidence="4 5">VC14762</strain>
    </source>
</reference>
<protein>
    <submittedName>
        <fullName evidence="4">Amidase</fullName>
    </submittedName>
</protein>